<evidence type="ECO:0000313" key="2">
    <source>
        <dbReference type="EMBL" id="GFO18791.1"/>
    </source>
</evidence>
<reference evidence="2 3" key="1">
    <citation type="journal article" date="2021" name="Elife">
        <title>Chloroplast acquisition without the gene transfer in kleptoplastic sea slugs, Plakobranchus ocellatus.</title>
        <authorList>
            <person name="Maeda T."/>
            <person name="Takahashi S."/>
            <person name="Yoshida T."/>
            <person name="Shimamura S."/>
            <person name="Takaki Y."/>
            <person name="Nagai Y."/>
            <person name="Toyoda A."/>
            <person name="Suzuki Y."/>
            <person name="Arimoto A."/>
            <person name="Ishii H."/>
            <person name="Satoh N."/>
            <person name="Nishiyama T."/>
            <person name="Hasebe M."/>
            <person name="Maruyama T."/>
            <person name="Minagawa J."/>
            <person name="Obokata J."/>
            <person name="Shigenobu S."/>
        </authorList>
    </citation>
    <scope>NUCLEOTIDE SEQUENCE [LARGE SCALE GENOMIC DNA]</scope>
</reference>
<name>A0AAV4B5X5_9GAST</name>
<gene>
    <name evidence="2" type="ORF">PoB_004529600</name>
</gene>
<dbReference type="AlphaFoldDB" id="A0AAV4B5X5"/>
<evidence type="ECO:0000313" key="3">
    <source>
        <dbReference type="Proteomes" id="UP000735302"/>
    </source>
</evidence>
<proteinExistence type="predicted"/>
<dbReference type="Proteomes" id="UP000735302">
    <property type="component" value="Unassembled WGS sequence"/>
</dbReference>
<keyword evidence="1" id="KW-0812">Transmembrane</keyword>
<comment type="caution">
    <text evidence="2">The sequence shown here is derived from an EMBL/GenBank/DDBJ whole genome shotgun (WGS) entry which is preliminary data.</text>
</comment>
<keyword evidence="1" id="KW-0472">Membrane</keyword>
<keyword evidence="3" id="KW-1185">Reference proteome</keyword>
<evidence type="ECO:0000256" key="1">
    <source>
        <dbReference type="SAM" id="Phobius"/>
    </source>
</evidence>
<accession>A0AAV4B5X5</accession>
<dbReference type="EMBL" id="BLXT01004995">
    <property type="protein sequence ID" value="GFO18791.1"/>
    <property type="molecule type" value="Genomic_DNA"/>
</dbReference>
<feature type="transmembrane region" description="Helical" evidence="1">
    <location>
        <begin position="20"/>
        <end position="39"/>
    </location>
</feature>
<organism evidence="2 3">
    <name type="scientific">Plakobranchus ocellatus</name>
    <dbReference type="NCBI Taxonomy" id="259542"/>
    <lineage>
        <taxon>Eukaryota</taxon>
        <taxon>Metazoa</taxon>
        <taxon>Spiralia</taxon>
        <taxon>Lophotrochozoa</taxon>
        <taxon>Mollusca</taxon>
        <taxon>Gastropoda</taxon>
        <taxon>Heterobranchia</taxon>
        <taxon>Euthyneura</taxon>
        <taxon>Panpulmonata</taxon>
        <taxon>Sacoglossa</taxon>
        <taxon>Placobranchoidea</taxon>
        <taxon>Plakobranchidae</taxon>
        <taxon>Plakobranchus</taxon>
    </lineage>
</organism>
<protein>
    <submittedName>
        <fullName evidence="2">Uncharacterized protein</fullName>
    </submittedName>
</protein>
<keyword evidence="1" id="KW-1133">Transmembrane helix</keyword>
<sequence length="109" mass="12275">MANDLIMPYAKNNQDHTPSSSMLGLSVGPTLLFTFIPFYEMTLHTLSKSRLLKAVTWQMPASSTERLPPRKEMTPEGLMCRRRKHSLTHLGSIKQKKQLACTFTDPPSG</sequence>